<protein>
    <submittedName>
        <fullName evidence="1">Uncharacterized protein</fullName>
    </submittedName>
</protein>
<comment type="caution">
    <text evidence="1">The sequence shown here is derived from an EMBL/GenBank/DDBJ whole genome shotgun (WGS) entry which is preliminary data.</text>
</comment>
<gene>
    <name evidence="1" type="ORF">COT52_00450</name>
</gene>
<dbReference type="AlphaFoldDB" id="A0A2H0X845"/>
<dbReference type="EMBL" id="PEYW01000006">
    <property type="protein sequence ID" value="PIS21084.1"/>
    <property type="molecule type" value="Genomic_DNA"/>
</dbReference>
<organism evidence="1 2">
    <name type="scientific">candidate division WWE3 bacterium CG08_land_8_20_14_0_20_43_13</name>
    <dbReference type="NCBI Taxonomy" id="1975087"/>
    <lineage>
        <taxon>Bacteria</taxon>
        <taxon>Katanobacteria</taxon>
    </lineage>
</organism>
<evidence type="ECO:0000313" key="1">
    <source>
        <dbReference type="EMBL" id="PIS21084.1"/>
    </source>
</evidence>
<proteinExistence type="predicted"/>
<reference evidence="2" key="1">
    <citation type="submission" date="2017-09" db="EMBL/GenBank/DDBJ databases">
        <title>Depth-based differentiation of microbial function through sediment-hosted aquifers and enrichment of novel symbionts in the deep terrestrial subsurface.</title>
        <authorList>
            <person name="Probst A.J."/>
            <person name="Ladd B."/>
            <person name="Jarett J.K."/>
            <person name="Geller-Mcgrath D.E."/>
            <person name="Sieber C.M.K."/>
            <person name="Emerson J.B."/>
            <person name="Anantharaman K."/>
            <person name="Thomas B.C."/>
            <person name="Malmstrom R."/>
            <person name="Stieglmeier M."/>
            <person name="Klingl A."/>
            <person name="Woyke T."/>
            <person name="Ryan C.M."/>
            <person name="Banfield J.F."/>
        </authorList>
    </citation>
    <scope>NUCLEOTIDE SEQUENCE [LARGE SCALE GENOMIC DNA]</scope>
</reference>
<name>A0A2H0X845_UNCKA</name>
<evidence type="ECO:0000313" key="2">
    <source>
        <dbReference type="Proteomes" id="UP000231414"/>
    </source>
</evidence>
<accession>A0A2H0X845</accession>
<sequence length="1171" mass="125634">MPKFIRILTISAILLGAYLFIFSGRVKATCDDPTCHLVQDFEICKSKSSTNTGCYTNYFGYHCLEQRISPVRTCDLTPWGYPGEEGYAFYAPCWWNSCDTCCTDGSGPETSNFNATIYASNTGAQRWTENCYTTSGNRCPATNTFGYNGVSLSCLTAGCSVWSGWDCTDGACGHANLTGESGIIELRLNRNPAYNSCKWYVTRFDLGNAPSGESGTDCTAVFNLPGNSDWQSGVHFMMQSCRFKSCSFSNASDNNISDGINDWWCIANDYQGCQFSRSGTQTVNGQVNPGFWEGAIPRANESSVLWGEREVYVDNVNNYQIEARVRVDDRAEVFVEKVGAPLVSVSAASPVNLDACTACAAGVGCNSNCQDAWVRYQVTLPQDGDYIMNVNLKHDRGCESDQLFYRFYFGSDFYTYSAIRGNDSWEWAMIDIGTRTAGTHNFGFALGHDCPAPDLNAYVYNTTIRGILVNGFTFNRYIPEISPRWNTTGPSWSGNYAGQWTNYVDITSQFQTGWNIVRFMAEDTWSPSRFFDFDLNVSANPAPVCTTSNPPGTSPQIIAACESPNPMSVSGTDSDFDAFGGGESIAVNWGVTSGTFLPGSCAGVSGAFSCSSVGWTPPTGLTGIFNNTYLHNPSVTDSTARTDTCPSIGFTVVNNLPSANLGAADPVNIYSGQLINSLAIAGVHPSPDSACDYLDNTVGPGVTLLNITCLGTPTVYDLAANYCGRSVLNDTCDFSSFIAPTLPVNVAYADCTVAVRVTDQFGASQAVVLPLPLRINNFAMTVSGTVYDKTVDACTDDNFFIEGVSVVLTSPGGCIGTTRTAAANSLGQYSFSGVPYCPGLNYTLALDLTGSWSSFSHSGCPGLDPGYNVPADGLSNLNFGITYLPANGWYQLEGGGSVYSPCESGFCSVGGIGFAPPLDGYGYNFYGSSQNPVNYIAQYAPFDSLVISQAASFNFNPISQVGVPPWLVEGYQNESFFGVSTFSSFYDHYYALLAPSDNRTINEINNDTPVDPNTVVNITPSGGTLNVSVSSNSFNNKQAVFLVDGDLNFSLEFNPSGSSYLFIVSGNVTVSPSVGGTLNNINQSAHIEAAILADGTFSTGTNGSADDQLKIKGVAAALGVGGFSFERDLGSSPTGINNSRPAELFSYSPRYLLSSFLINQGSNRYASWKEL</sequence>
<dbReference type="Proteomes" id="UP000231414">
    <property type="component" value="Unassembled WGS sequence"/>
</dbReference>